<dbReference type="Proteomes" id="UP000886998">
    <property type="component" value="Unassembled WGS sequence"/>
</dbReference>
<keyword evidence="3" id="KW-1185">Reference proteome</keyword>
<sequence>MPRFSPPGTLSVGEVNRGGVSRDMRRTIRRQTPPKLRHMGYRSGSLLPGILARLLFECAKGSHAIYKLSVVFITYSRREQMSLKTRRKKSGKIRNKFIVHGYIAQKEVDSYSQHEKQVKCASIDS</sequence>
<proteinExistence type="predicted"/>
<protein>
    <submittedName>
        <fullName evidence="2">Uncharacterized protein</fullName>
    </submittedName>
</protein>
<dbReference type="AlphaFoldDB" id="A0A8X6WR13"/>
<name>A0A8X6WR13_9ARAC</name>
<comment type="caution">
    <text evidence="2">The sequence shown here is derived from an EMBL/GenBank/DDBJ whole genome shotgun (WGS) entry which is preliminary data.</text>
</comment>
<feature type="region of interest" description="Disordered" evidence="1">
    <location>
        <begin position="1"/>
        <end position="26"/>
    </location>
</feature>
<dbReference type="EMBL" id="BMAV01001528">
    <property type="protein sequence ID" value="GFY39778.1"/>
    <property type="molecule type" value="Genomic_DNA"/>
</dbReference>
<evidence type="ECO:0000313" key="2">
    <source>
        <dbReference type="EMBL" id="GFY39778.1"/>
    </source>
</evidence>
<organism evidence="2 3">
    <name type="scientific">Trichonephila inaurata madagascariensis</name>
    <dbReference type="NCBI Taxonomy" id="2747483"/>
    <lineage>
        <taxon>Eukaryota</taxon>
        <taxon>Metazoa</taxon>
        <taxon>Ecdysozoa</taxon>
        <taxon>Arthropoda</taxon>
        <taxon>Chelicerata</taxon>
        <taxon>Arachnida</taxon>
        <taxon>Araneae</taxon>
        <taxon>Araneomorphae</taxon>
        <taxon>Entelegynae</taxon>
        <taxon>Araneoidea</taxon>
        <taxon>Nephilidae</taxon>
        <taxon>Trichonephila</taxon>
        <taxon>Trichonephila inaurata</taxon>
    </lineage>
</organism>
<reference evidence="2" key="1">
    <citation type="submission" date="2020-08" db="EMBL/GenBank/DDBJ databases">
        <title>Multicomponent nature underlies the extraordinary mechanical properties of spider dragline silk.</title>
        <authorList>
            <person name="Kono N."/>
            <person name="Nakamura H."/>
            <person name="Mori M."/>
            <person name="Yoshida Y."/>
            <person name="Ohtoshi R."/>
            <person name="Malay A.D."/>
            <person name="Moran D.A.P."/>
            <person name="Tomita M."/>
            <person name="Numata K."/>
            <person name="Arakawa K."/>
        </authorList>
    </citation>
    <scope>NUCLEOTIDE SEQUENCE</scope>
</reference>
<evidence type="ECO:0000313" key="3">
    <source>
        <dbReference type="Proteomes" id="UP000886998"/>
    </source>
</evidence>
<accession>A0A8X6WR13</accession>
<evidence type="ECO:0000256" key="1">
    <source>
        <dbReference type="SAM" id="MobiDB-lite"/>
    </source>
</evidence>
<gene>
    <name evidence="2" type="ORF">TNIN_329241</name>
</gene>